<gene>
    <name evidence="2" type="ORF">LX69_02933</name>
</gene>
<dbReference type="EMBL" id="QKZK01000032">
    <property type="protein sequence ID" value="PZX12342.1"/>
    <property type="molecule type" value="Genomic_DNA"/>
</dbReference>
<keyword evidence="1" id="KW-0472">Membrane</keyword>
<feature type="transmembrane region" description="Helical" evidence="1">
    <location>
        <begin position="58"/>
        <end position="76"/>
    </location>
</feature>
<accession>A0A2W7NM16</accession>
<name>A0A2W7NM16_9BACT</name>
<sequence>MWLVQYVEKRTKTYDDFNHLLVCRLVTVMIVSSIYELMGSEQYKFVMNDDCDLLNLMWMYWVIDLNMNAILCFCRYV</sequence>
<comment type="caution">
    <text evidence="2">The sequence shown here is derived from an EMBL/GenBank/DDBJ whole genome shotgun (WGS) entry which is preliminary data.</text>
</comment>
<keyword evidence="1" id="KW-1133">Transmembrane helix</keyword>
<dbReference type="Proteomes" id="UP000249239">
    <property type="component" value="Unassembled WGS sequence"/>
</dbReference>
<keyword evidence="1" id="KW-0812">Transmembrane</keyword>
<dbReference type="AlphaFoldDB" id="A0A2W7NM16"/>
<evidence type="ECO:0000313" key="2">
    <source>
        <dbReference type="EMBL" id="PZX12342.1"/>
    </source>
</evidence>
<evidence type="ECO:0000313" key="3">
    <source>
        <dbReference type="Proteomes" id="UP000249239"/>
    </source>
</evidence>
<keyword evidence="3" id="KW-1185">Reference proteome</keyword>
<reference evidence="2 3" key="1">
    <citation type="submission" date="2018-06" db="EMBL/GenBank/DDBJ databases">
        <title>Genomic Encyclopedia of Archaeal and Bacterial Type Strains, Phase II (KMG-II): from individual species to whole genera.</title>
        <authorList>
            <person name="Goeker M."/>
        </authorList>
    </citation>
    <scope>NUCLEOTIDE SEQUENCE [LARGE SCALE GENOMIC DNA]</scope>
    <source>
        <strain evidence="2 3">DSM 6779</strain>
    </source>
</reference>
<organism evidence="2 3">
    <name type="scientific">Breznakibacter xylanolyticus</name>
    <dbReference type="NCBI Taxonomy" id="990"/>
    <lineage>
        <taxon>Bacteria</taxon>
        <taxon>Pseudomonadati</taxon>
        <taxon>Bacteroidota</taxon>
        <taxon>Bacteroidia</taxon>
        <taxon>Marinilabiliales</taxon>
        <taxon>Marinilabiliaceae</taxon>
        <taxon>Breznakibacter</taxon>
    </lineage>
</organism>
<evidence type="ECO:0000256" key="1">
    <source>
        <dbReference type="SAM" id="Phobius"/>
    </source>
</evidence>
<feature type="transmembrane region" description="Helical" evidence="1">
    <location>
        <begin position="21"/>
        <end position="38"/>
    </location>
</feature>
<proteinExistence type="predicted"/>
<protein>
    <submittedName>
        <fullName evidence="2">Uncharacterized protein</fullName>
    </submittedName>
</protein>